<dbReference type="EMBL" id="KK112052">
    <property type="protein sequence ID" value="KFM56615.1"/>
    <property type="molecule type" value="Genomic_DNA"/>
</dbReference>
<keyword evidence="3" id="KW-1185">Reference proteome</keyword>
<evidence type="ECO:0000313" key="3">
    <source>
        <dbReference type="Proteomes" id="UP000054359"/>
    </source>
</evidence>
<evidence type="ECO:0000313" key="2">
    <source>
        <dbReference type="EMBL" id="KFM56615.1"/>
    </source>
</evidence>
<sequence>MPFPSNLDSGEQMSCTAIYITQAYQAFLGILFPYCVNMPAISRRMHLAISRTEHDNCSSVVNKLNSSMRSSIFSVFHSLLTYALAEIKTGNLLK</sequence>
<keyword evidence="1" id="KW-0812">Transmembrane</keyword>
<proteinExistence type="predicted"/>
<feature type="transmembrane region" description="Helical" evidence="1">
    <location>
        <begin position="16"/>
        <end position="36"/>
    </location>
</feature>
<name>A0A087SUS6_STEMI</name>
<evidence type="ECO:0000256" key="1">
    <source>
        <dbReference type="SAM" id="Phobius"/>
    </source>
</evidence>
<dbReference type="AlphaFoldDB" id="A0A087SUS6"/>
<feature type="non-terminal residue" evidence="2">
    <location>
        <position position="94"/>
    </location>
</feature>
<keyword evidence="1" id="KW-1133">Transmembrane helix</keyword>
<gene>
    <name evidence="2" type="ORF">X975_00272</name>
</gene>
<reference evidence="2 3" key="1">
    <citation type="submission" date="2013-11" db="EMBL/GenBank/DDBJ databases">
        <title>Genome sequencing of Stegodyphus mimosarum.</title>
        <authorList>
            <person name="Bechsgaard J."/>
        </authorList>
    </citation>
    <scope>NUCLEOTIDE SEQUENCE [LARGE SCALE GENOMIC DNA]</scope>
</reference>
<accession>A0A087SUS6</accession>
<keyword evidence="1" id="KW-0472">Membrane</keyword>
<dbReference type="Proteomes" id="UP000054359">
    <property type="component" value="Unassembled WGS sequence"/>
</dbReference>
<organism evidence="2 3">
    <name type="scientific">Stegodyphus mimosarum</name>
    <name type="common">African social velvet spider</name>
    <dbReference type="NCBI Taxonomy" id="407821"/>
    <lineage>
        <taxon>Eukaryota</taxon>
        <taxon>Metazoa</taxon>
        <taxon>Ecdysozoa</taxon>
        <taxon>Arthropoda</taxon>
        <taxon>Chelicerata</taxon>
        <taxon>Arachnida</taxon>
        <taxon>Araneae</taxon>
        <taxon>Araneomorphae</taxon>
        <taxon>Entelegynae</taxon>
        <taxon>Eresoidea</taxon>
        <taxon>Eresidae</taxon>
        <taxon>Stegodyphus</taxon>
    </lineage>
</organism>
<protein>
    <submittedName>
        <fullName evidence="2">Uncharacterized protein</fullName>
    </submittedName>
</protein>